<dbReference type="Gene3D" id="3.10.120.10">
    <property type="entry name" value="Cytochrome b5-like heme/steroid binding domain"/>
    <property type="match status" value="1"/>
</dbReference>
<sequence>MVFTTFTPSTLAKYDGNKDPRVLLAVKGKVFDVTNGKAFYGPGGPYENFAGHDASRGLAKNSFDPEMITPIDQPIDKLEDLDREEVQSLDQWYTHFENKYPVCGELVNVSEKDK</sequence>
<comment type="caution">
    <text evidence="8">The sequence shown here is derived from an EMBL/GenBank/DDBJ whole genome shotgun (WGS) entry which is preliminary data.</text>
</comment>
<gene>
    <name evidence="8" type="ORF">TRICI_006050</name>
</gene>
<evidence type="ECO:0000256" key="4">
    <source>
        <dbReference type="ARBA" id="ARBA00022824"/>
    </source>
</evidence>
<evidence type="ECO:0000256" key="1">
    <source>
        <dbReference type="ARBA" id="ARBA00004240"/>
    </source>
</evidence>
<dbReference type="EMBL" id="SWFS01000484">
    <property type="protein sequence ID" value="KAA8901547.1"/>
    <property type="molecule type" value="Genomic_DNA"/>
</dbReference>
<feature type="domain" description="Cytochrome b5 heme-binding" evidence="7">
    <location>
        <begin position="6"/>
        <end position="107"/>
    </location>
</feature>
<dbReference type="AlphaFoldDB" id="A0A642UM67"/>
<comment type="subcellular location">
    <subcellularLocation>
        <location evidence="1">Endoplasmic reticulum</location>
    </subcellularLocation>
</comment>
<evidence type="ECO:0000256" key="6">
    <source>
        <dbReference type="ARBA" id="ARBA00038357"/>
    </source>
</evidence>
<accession>A0A642UM67</accession>
<name>A0A642UM67_9ASCO</name>
<keyword evidence="5" id="KW-0408">Iron</keyword>
<dbReference type="PANTHER" id="PTHR10281:SF72">
    <property type="entry name" value="NEUDESIN"/>
    <property type="match status" value="1"/>
</dbReference>
<dbReference type="SMART" id="SM01117">
    <property type="entry name" value="Cyt-b5"/>
    <property type="match status" value="1"/>
</dbReference>
<dbReference type="InterPro" id="IPR001199">
    <property type="entry name" value="Cyt_B5-like_heme/steroid-bd"/>
</dbReference>
<evidence type="ECO:0000256" key="2">
    <source>
        <dbReference type="ARBA" id="ARBA00022617"/>
    </source>
</evidence>
<keyword evidence="3" id="KW-0479">Metal-binding</keyword>
<dbReference type="InterPro" id="IPR036400">
    <property type="entry name" value="Cyt_B5-like_heme/steroid_sf"/>
</dbReference>
<keyword evidence="2" id="KW-0349">Heme</keyword>
<evidence type="ECO:0000313" key="9">
    <source>
        <dbReference type="Proteomes" id="UP000761534"/>
    </source>
</evidence>
<organism evidence="8 9">
    <name type="scientific">Trichomonascus ciferrii</name>
    <dbReference type="NCBI Taxonomy" id="44093"/>
    <lineage>
        <taxon>Eukaryota</taxon>
        <taxon>Fungi</taxon>
        <taxon>Dikarya</taxon>
        <taxon>Ascomycota</taxon>
        <taxon>Saccharomycotina</taxon>
        <taxon>Dipodascomycetes</taxon>
        <taxon>Dipodascales</taxon>
        <taxon>Trichomonascaceae</taxon>
        <taxon>Trichomonascus</taxon>
        <taxon>Trichomonascus ciferrii complex</taxon>
    </lineage>
</organism>
<dbReference type="GO" id="GO:0020037">
    <property type="term" value="F:heme binding"/>
    <property type="evidence" value="ECO:0007669"/>
    <property type="project" value="UniProtKB-ARBA"/>
</dbReference>
<dbReference type="FunFam" id="3.10.120.10:FF:000003">
    <property type="entry name" value="membrane-associated progesterone receptor component 1"/>
    <property type="match status" value="1"/>
</dbReference>
<dbReference type="GO" id="GO:0005783">
    <property type="term" value="C:endoplasmic reticulum"/>
    <property type="evidence" value="ECO:0007669"/>
    <property type="project" value="UniProtKB-SubCell"/>
</dbReference>
<dbReference type="OrthoDB" id="547796at2759"/>
<evidence type="ECO:0000313" key="8">
    <source>
        <dbReference type="EMBL" id="KAA8901547.1"/>
    </source>
</evidence>
<protein>
    <recommendedName>
        <fullName evidence="7">Cytochrome b5 heme-binding domain-containing protein</fullName>
    </recommendedName>
</protein>
<dbReference type="GO" id="GO:0046872">
    <property type="term" value="F:metal ion binding"/>
    <property type="evidence" value="ECO:0007669"/>
    <property type="project" value="UniProtKB-KW"/>
</dbReference>
<proteinExistence type="inferred from homology"/>
<comment type="similarity">
    <text evidence="6">Belongs to the cytochrome b5 family. MAPR subfamily.</text>
</comment>
<evidence type="ECO:0000259" key="7">
    <source>
        <dbReference type="SMART" id="SM01117"/>
    </source>
</evidence>
<dbReference type="Proteomes" id="UP000761534">
    <property type="component" value="Unassembled WGS sequence"/>
</dbReference>
<dbReference type="InterPro" id="IPR050577">
    <property type="entry name" value="MAPR/NEUFC/NENF-like"/>
</dbReference>
<dbReference type="SUPFAM" id="SSF55856">
    <property type="entry name" value="Cytochrome b5-like heme/steroid binding domain"/>
    <property type="match status" value="1"/>
</dbReference>
<dbReference type="Pfam" id="PF00173">
    <property type="entry name" value="Cyt-b5"/>
    <property type="match status" value="1"/>
</dbReference>
<evidence type="ECO:0000256" key="3">
    <source>
        <dbReference type="ARBA" id="ARBA00022723"/>
    </source>
</evidence>
<dbReference type="PANTHER" id="PTHR10281">
    <property type="entry name" value="MEMBRANE-ASSOCIATED PROGESTERONE RECEPTOR COMPONENT-RELATED"/>
    <property type="match status" value="1"/>
</dbReference>
<reference evidence="8" key="1">
    <citation type="journal article" date="2019" name="G3 (Bethesda)">
        <title>Genome Assemblies of Two Rare Opportunistic Yeast Pathogens: Diutina rugosa (syn. Candida rugosa) and Trichomonascus ciferrii (syn. Candida ciferrii).</title>
        <authorList>
            <person name="Mixao V."/>
            <person name="Saus E."/>
            <person name="Hansen A.P."/>
            <person name="Lass-Florl C."/>
            <person name="Gabaldon T."/>
        </authorList>
    </citation>
    <scope>NUCLEOTIDE SEQUENCE</scope>
    <source>
        <strain evidence="8">CBS 4856</strain>
    </source>
</reference>
<dbReference type="GO" id="GO:0016020">
    <property type="term" value="C:membrane"/>
    <property type="evidence" value="ECO:0007669"/>
    <property type="project" value="TreeGrafter"/>
</dbReference>
<dbReference type="VEuPathDB" id="FungiDB:TRICI_006050"/>
<keyword evidence="4" id="KW-0256">Endoplasmic reticulum</keyword>
<keyword evidence="9" id="KW-1185">Reference proteome</keyword>
<evidence type="ECO:0000256" key="5">
    <source>
        <dbReference type="ARBA" id="ARBA00023004"/>
    </source>
</evidence>